<evidence type="ECO:0000313" key="3">
    <source>
        <dbReference type="Proteomes" id="UP001229421"/>
    </source>
</evidence>
<dbReference type="PANTHER" id="PTHR48206">
    <property type="entry name" value="CHLOROPLAST SENSOR KINASE, CHLOROPLASTIC"/>
    <property type="match status" value="1"/>
</dbReference>
<comment type="caution">
    <text evidence="2">The sequence shown here is derived from an EMBL/GenBank/DDBJ whole genome shotgun (WGS) entry which is preliminary data.</text>
</comment>
<dbReference type="PANTHER" id="PTHR48206:SF1">
    <property type="entry name" value="CHLOROPLAST SENSOR KINASE, CHLOROPLASTIC"/>
    <property type="match status" value="1"/>
</dbReference>
<dbReference type="AlphaFoldDB" id="A0AAD8NM49"/>
<dbReference type="Pfam" id="PF02518">
    <property type="entry name" value="HATPase_c"/>
    <property type="match status" value="1"/>
</dbReference>
<name>A0AAD8NM49_TARER</name>
<gene>
    <name evidence="2" type="ORF">QVD17_35590</name>
</gene>
<dbReference type="InterPro" id="IPR036890">
    <property type="entry name" value="HATPase_C_sf"/>
</dbReference>
<dbReference type="InterPro" id="IPR003594">
    <property type="entry name" value="HATPase_dom"/>
</dbReference>
<feature type="domain" description="Histidine kinase/HSP90-like ATPase" evidence="1">
    <location>
        <begin position="502"/>
        <end position="621"/>
    </location>
</feature>
<proteinExistence type="predicted"/>
<dbReference type="Proteomes" id="UP001229421">
    <property type="component" value="Unassembled WGS sequence"/>
</dbReference>
<evidence type="ECO:0000259" key="1">
    <source>
        <dbReference type="Pfam" id="PF02518"/>
    </source>
</evidence>
<sequence length="637" mass="70525">MCYFPIVVYPILSNRRSLSLHFGSFSVDLTAMILSSIAPQFHHHRHDLRRQFVYRASITTAAVHCSNPNSTSALRQVSISSNNDDNSNKCEDEVAMVPSASAVAAAIRKASTSPVEFVQSFEKNGKNKALVLPSSDFQTLCIEQMDLFRRIVDPDALLSVYVRPAGSYVMDRLELRRVTVYPGRNVPDILILIGDFSIPTGLRAAEASLLKQEAEFIPESRALVFPMVKHPFVVGFLVAEIPKLEIQKEENDLKQDSSPEDTYAVYPYAISKSWELQNFVDRTLELHNFSAEQRSNAINISRSVAMAYVMDQKAMLLQQSSWQNNVRMSNLVEQIRGPLSSIRTLSKMLSAHMKKNEISYDIVEDIMVIGDGMRETLQQLQDAVHMTKTNIVRYNEENLTKIDESAHESTRSQLSNFFSNDTSTPTGHEYGGSFSLSSKSGDLEMPMPPMALVPLLNHNIRPCNASDVLSDLVGALKPLAHKQQRVIQTCEIPESLEVAVEEPALRQALSNLIEGALLRTNVGGMIDIVSTSAPAGGVLIIIDDDGPDMHYMTQMHSLAPFGADLFSKGMVEDNMTWNFVAGLTVAREILENYGCVIRVISPRVIEAARGAGGTRVEIWLPSFSSSSDGLNNPDQVA</sequence>
<organism evidence="2 3">
    <name type="scientific">Tagetes erecta</name>
    <name type="common">African marigold</name>
    <dbReference type="NCBI Taxonomy" id="13708"/>
    <lineage>
        <taxon>Eukaryota</taxon>
        <taxon>Viridiplantae</taxon>
        <taxon>Streptophyta</taxon>
        <taxon>Embryophyta</taxon>
        <taxon>Tracheophyta</taxon>
        <taxon>Spermatophyta</taxon>
        <taxon>Magnoliopsida</taxon>
        <taxon>eudicotyledons</taxon>
        <taxon>Gunneridae</taxon>
        <taxon>Pentapetalae</taxon>
        <taxon>asterids</taxon>
        <taxon>campanulids</taxon>
        <taxon>Asterales</taxon>
        <taxon>Asteraceae</taxon>
        <taxon>Asteroideae</taxon>
        <taxon>Heliantheae alliance</taxon>
        <taxon>Tageteae</taxon>
        <taxon>Tagetes</taxon>
    </lineage>
</organism>
<accession>A0AAD8NM49</accession>
<keyword evidence="3" id="KW-1185">Reference proteome</keyword>
<dbReference type="EMBL" id="JAUHHV010000009">
    <property type="protein sequence ID" value="KAK1413807.1"/>
    <property type="molecule type" value="Genomic_DNA"/>
</dbReference>
<evidence type="ECO:0000313" key="2">
    <source>
        <dbReference type="EMBL" id="KAK1413807.1"/>
    </source>
</evidence>
<protein>
    <recommendedName>
        <fullName evidence="1">Histidine kinase/HSP90-like ATPase domain-containing protein</fullName>
    </recommendedName>
</protein>
<dbReference type="InterPro" id="IPR053334">
    <property type="entry name" value="Chloroplast_Sensor_Kinase"/>
</dbReference>
<dbReference type="Gene3D" id="3.30.565.10">
    <property type="entry name" value="Histidine kinase-like ATPase, C-terminal domain"/>
    <property type="match status" value="1"/>
</dbReference>
<dbReference type="SUPFAM" id="SSF55874">
    <property type="entry name" value="ATPase domain of HSP90 chaperone/DNA topoisomerase II/histidine kinase"/>
    <property type="match status" value="1"/>
</dbReference>
<reference evidence="2" key="1">
    <citation type="journal article" date="2023" name="bioRxiv">
        <title>Improved chromosome-level genome assembly for marigold (Tagetes erecta).</title>
        <authorList>
            <person name="Jiang F."/>
            <person name="Yuan L."/>
            <person name="Wang S."/>
            <person name="Wang H."/>
            <person name="Xu D."/>
            <person name="Wang A."/>
            <person name="Fan W."/>
        </authorList>
    </citation>
    <scope>NUCLEOTIDE SEQUENCE</scope>
    <source>
        <strain evidence="2">WSJ</strain>
        <tissue evidence="2">Leaf</tissue>
    </source>
</reference>